<dbReference type="InterPro" id="IPR027370">
    <property type="entry name" value="Znf-RING_euk"/>
</dbReference>
<dbReference type="Proteomes" id="UP001151699">
    <property type="component" value="Chromosome A"/>
</dbReference>
<evidence type="ECO:0000256" key="3">
    <source>
        <dbReference type="ARBA" id="ARBA00022833"/>
    </source>
</evidence>
<dbReference type="Gene3D" id="3.30.40.10">
    <property type="entry name" value="Zinc/RING finger domain, C3HC4 (zinc finger)"/>
    <property type="match status" value="2"/>
</dbReference>
<protein>
    <submittedName>
        <fullName evidence="7">E3 ubiquitin-protein ligase NRDP1</fullName>
    </submittedName>
</protein>
<dbReference type="InterPro" id="IPR043136">
    <property type="entry name" value="B30.2/SPRY_sf"/>
</dbReference>
<dbReference type="InterPro" id="IPR017907">
    <property type="entry name" value="Znf_RING_CS"/>
</dbReference>
<name>A0A9Q0NHB3_9DIPT</name>
<evidence type="ECO:0000256" key="2">
    <source>
        <dbReference type="ARBA" id="ARBA00022771"/>
    </source>
</evidence>
<feature type="domain" description="RING-type" evidence="6">
    <location>
        <begin position="373"/>
        <end position="413"/>
    </location>
</feature>
<dbReference type="OrthoDB" id="9049620at2759"/>
<dbReference type="InterPro" id="IPR003877">
    <property type="entry name" value="SPRY_dom"/>
</dbReference>
<dbReference type="Pfam" id="PF13445">
    <property type="entry name" value="zf-RING_UBOX"/>
    <property type="match status" value="1"/>
</dbReference>
<dbReference type="InterPro" id="IPR001841">
    <property type="entry name" value="Znf_RING"/>
</dbReference>
<dbReference type="SMART" id="SM00184">
    <property type="entry name" value="RING"/>
    <property type="match status" value="2"/>
</dbReference>
<evidence type="ECO:0000256" key="4">
    <source>
        <dbReference type="PROSITE-ProRule" id="PRU00175"/>
    </source>
</evidence>
<dbReference type="PANTHER" id="PTHR10131">
    <property type="entry name" value="TNF RECEPTOR ASSOCIATED FACTOR"/>
    <property type="match status" value="1"/>
</dbReference>
<dbReference type="GO" id="GO:0005634">
    <property type="term" value="C:nucleus"/>
    <property type="evidence" value="ECO:0007669"/>
    <property type="project" value="UniProtKB-ARBA"/>
</dbReference>
<dbReference type="Pfam" id="PF00097">
    <property type="entry name" value="zf-C3HC4"/>
    <property type="match status" value="1"/>
</dbReference>
<keyword evidence="1" id="KW-0479">Metal-binding</keyword>
<feature type="coiled-coil region" evidence="5">
    <location>
        <begin position="515"/>
        <end position="542"/>
    </location>
</feature>
<evidence type="ECO:0000313" key="8">
    <source>
        <dbReference type="Proteomes" id="UP001151699"/>
    </source>
</evidence>
<evidence type="ECO:0000256" key="5">
    <source>
        <dbReference type="SAM" id="Coils"/>
    </source>
</evidence>
<feature type="domain" description="RING-type" evidence="6">
    <location>
        <begin position="18"/>
        <end position="55"/>
    </location>
</feature>
<dbReference type="InterPro" id="IPR018957">
    <property type="entry name" value="Znf_C3HC4_RING-type"/>
</dbReference>
<dbReference type="GO" id="GO:0008270">
    <property type="term" value="F:zinc ion binding"/>
    <property type="evidence" value="ECO:0007669"/>
    <property type="project" value="UniProtKB-KW"/>
</dbReference>
<dbReference type="PANTHER" id="PTHR10131:SF94">
    <property type="entry name" value="TNF RECEPTOR-ASSOCIATED FACTOR 4"/>
    <property type="match status" value="1"/>
</dbReference>
<proteinExistence type="predicted"/>
<dbReference type="Gene3D" id="2.60.120.920">
    <property type="match status" value="2"/>
</dbReference>
<dbReference type="EMBL" id="WJQU01000001">
    <property type="protein sequence ID" value="KAJ6649596.1"/>
    <property type="molecule type" value="Genomic_DNA"/>
</dbReference>
<keyword evidence="8" id="KW-1185">Reference proteome</keyword>
<dbReference type="Pfam" id="PF00622">
    <property type="entry name" value="SPRY"/>
    <property type="match status" value="1"/>
</dbReference>
<reference evidence="7" key="1">
    <citation type="submission" date="2022-07" db="EMBL/GenBank/DDBJ databases">
        <authorList>
            <person name="Trinca V."/>
            <person name="Uliana J.V.C."/>
            <person name="Torres T.T."/>
            <person name="Ward R.J."/>
            <person name="Monesi N."/>
        </authorList>
    </citation>
    <scope>NUCLEOTIDE SEQUENCE</scope>
    <source>
        <strain evidence="7">HSMRA1968</strain>
        <tissue evidence="7">Whole embryos</tissue>
    </source>
</reference>
<dbReference type="SUPFAM" id="SSF57850">
    <property type="entry name" value="RING/U-box"/>
    <property type="match status" value="2"/>
</dbReference>
<keyword evidence="3" id="KW-0862">Zinc</keyword>
<accession>A0A9Q0NHB3</accession>
<comment type="caution">
    <text evidence="7">The sequence shown here is derived from an EMBL/GenBank/DDBJ whole genome shotgun (WGS) entry which is preliminary data.</text>
</comment>
<dbReference type="PROSITE" id="PS50089">
    <property type="entry name" value="ZF_RING_2"/>
    <property type="match status" value="2"/>
</dbReference>
<dbReference type="PROSITE" id="PS00518">
    <property type="entry name" value="ZF_RING_1"/>
    <property type="match status" value="2"/>
</dbReference>
<sequence length="718" mass="82881">MGYKLERFTDVIDIHFCCEVCEGVPKDPVRSPCCHIFCNKCVVMKLLAKGSRRCPSQMCFWFFRVEELKPVPVYFHRELNQMKLSCEFEGCNQVFPLNRIEEHALACQFNENAENAGILCNKECKMAIDKDKYYGHSCILNLNKKLKIRQDENKLETESMSRHQDKIADINKEMLKLPDRLREAETAAKVRRFRPPTYRWLVFANVQNFIDAPNILACNGVGQVAFAQSLFALSERNSDFHIRILDGIQGSIIAMGLTKTGHPNKVAPGNHNESIGFNSRGKLFYDKKERETIASPWEFGDIIGCTMKKGNACIKIHFFRNGLMVARRRFPYSFHDEYHPTVYIRHYSRPSVIPKMGYKLERFTDVIDIHFCCEVCEGVPKDPVRSPCCHIFCNQCVVMKLLTKGNRKCPSEKCLWELRVEQLKSVPVYFHRELNQMKLSCEFEGCNQVFPLNRIEEHALACQFNENAENAGILCNKECKMAIDKDKYYGHSCILNLNKKLKIRQDENKLETESMSRHQDKIADINKEMLKLSDRLREAETAATVRCFRPPTYRWLVFANIENSIDTPNILECYGVGQVAFAQSIFALSERNSDFHIKILNGIKGSIIAMGLTKTGHPNDVAPGLHNESIGFNNKGKLFNNKKERETIASHWEIGDTIGCTMKKGNACIKIHFFRNGLMVARRRFPYSFHDEYHPTVYIRHYSRPSVIPKVEFYQDSD</sequence>
<keyword evidence="5" id="KW-0175">Coiled coil</keyword>
<organism evidence="7 8">
    <name type="scientific">Pseudolycoriella hygida</name>
    <dbReference type="NCBI Taxonomy" id="35572"/>
    <lineage>
        <taxon>Eukaryota</taxon>
        <taxon>Metazoa</taxon>
        <taxon>Ecdysozoa</taxon>
        <taxon>Arthropoda</taxon>
        <taxon>Hexapoda</taxon>
        <taxon>Insecta</taxon>
        <taxon>Pterygota</taxon>
        <taxon>Neoptera</taxon>
        <taxon>Endopterygota</taxon>
        <taxon>Diptera</taxon>
        <taxon>Nematocera</taxon>
        <taxon>Sciaroidea</taxon>
        <taxon>Sciaridae</taxon>
        <taxon>Pseudolycoriella</taxon>
    </lineage>
</organism>
<keyword evidence="2 4" id="KW-0863">Zinc-finger</keyword>
<evidence type="ECO:0000313" key="7">
    <source>
        <dbReference type="EMBL" id="KAJ6649596.1"/>
    </source>
</evidence>
<gene>
    <name evidence="7" type="primary">rnf41_1</name>
    <name evidence="7" type="ORF">Bhyg_04834</name>
</gene>
<dbReference type="AlphaFoldDB" id="A0A9Q0NHB3"/>
<evidence type="ECO:0000256" key="1">
    <source>
        <dbReference type="ARBA" id="ARBA00022723"/>
    </source>
</evidence>
<dbReference type="GO" id="GO:0043122">
    <property type="term" value="P:regulation of canonical NF-kappaB signal transduction"/>
    <property type="evidence" value="ECO:0007669"/>
    <property type="project" value="TreeGrafter"/>
</dbReference>
<evidence type="ECO:0000259" key="6">
    <source>
        <dbReference type="PROSITE" id="PS50089"/>
    </source>
</evidence>
<dbReference type="InterPro" id="IPR013083">
    <property type="entry name" value="Znf_RING/FYVE/PHD"/>
</dbReference>